<protein>
    <recommendedName>
        <fullName evidence="4">EGF-like domain-containing protein</fullName>
    </recommendedName>
</protein>
<proteinExistence type="predicted"/>
<evidence type="ECO:0008006" key="4">
    <source>
        <dbReference type="Google" id="ProtNLM"/>
    </source>
</evidence>
<comment type="caution">
    <text evidence="2">The sequence shown here is derived from an EMBL/GenBank/DDBJ whole genome shotgun (WGS) entry which is preliminary data.</text>
</comment>
<evidence type="ECO:0000313" key="3">
    <source>
        <dbReference type="Proteomes" id="UP000187209"/>
    </source>
</evidence>
<name>A0A1R2ASF2_9CILI</name>
<feature type="signal peptide" evidence="1">
    <location>
        <begin position="1"/>
        <end position="20"/>
    </location>
</feature>
<dbReference type="EMBL" id="MPUH01001498">
    <property type="protein sequence ID" value="OMJ67438.1"/>
    <property type="molecule type" value="Genomic_DNA"/>
</dbReference>
<sequence length="218" mass="25311">MLSLIRFLTFMIQIPQPTQANECIPYECVSFQSNICARKSLNTIMINENSCETGYLCQASDVQALNSNNSQESLPCIEKASDKDYQWDKTFFKCGERKKNRDFANLNNDKTCESEDDCVLIDGNKMPCVCGADGKKYCIPAWDSSIFDEYWRECDERLSHSQLEYWTLFKAYYSIWISSEELQCVQNTILEINTMKSINLYANSFGIFLILMYEYILI</sequence>
<dbReference type="Proteomes" id="UP000187209">
    <property type="component" value="Unassembled WGS sequence"/>
</dbReference>
<accession>A0A1R2ASF2</accession>
<organism evidence="2 3">
    <name type="scientific">Stentor coeruleus</name>
    <dbReference type="NCBI Taxonomy" id="5963"/>
    <lineage>
        <taxon>Eukaryota</taxon>
        <taxon>Sar</taxon>
        <taxon>Alveolata</taxon>
        <taxon>Ciliophora</taxon>
        <taxon>Postciliodesmatophora</taxon>
        <taxon>Heterotrichea</taxon>
        <taxon>Heterotrichida</taxon>
        <taxon>Stentoridae</taxon>
        <taxon>Stentor</taxon>
    </lineage>
</organism>
<keyword evidence="1" id="KW-0732">Signal</keyword>
<keyword evidence="3" id="KW-1185">Reference proteome</keyword>
<evidence type="ECO:0000313" key="2">
    <source>
        <dbReference type="EMBL" id="OMJ67438.1"/>
    </source>
</evidence>
<dbReference type="AlphaFoldDB" id="A0A1R2ASF2"/>
<reference evidence="2 3" key="1">
    <citation type="submission" date="2016-11" db="EMBL/GenBank/DDBJ databases">
        <title>The macronuclear genome of Stentor coeruleus: a giant cell with tiny introns.</title>
        <authorList>
            <person name="Slabodnick M."/>
            <person name="Ruby J.G."/>
            <person name="Reiff S.B."/>
            <person name="Swart E.C."/>
            <person name="Gosai S."/>
            <person name="Prabakaran S."/>
            <person name="Witkowska E."/>
            <person name="Larue G.E."/>
            <person name="Fisher S."/>
            <person name="Freeman R.M."/>
            <person name="Gunawardena J."/>
            <person name="Chu W."/>
            <person name="Stover N.A."/>
            <person name="Gregory B.D."/>
            <person name="Nowacki M."/>
            <person name="Derisi J."/>
            <person name="Roy S.W."/>
            <person name="Marshall W.F."/>
            <person name="Sood P."/>
        </authorList>
    </citation>
    <scope>NUCLEOTIDE SEQUENCE [LARGE SCALE GENOMIC DNA]</scope>
    <source>
        <strain evidence="2">WM001</strain>
    </source>
</reference>
<feature type="chain" id="PRO_5012864949" description="EGF-like domain-containing protein" evidence="1">
    <location>
        <begin position="21"/>
        <end position="218"/>
    </location>
</feature>
<gene>
    <name evidence="2" type="ORF">SteCoe_35403</name>
</gene>
<evidence type="ECO:0000256" key="1">
    <source>
        <dbReference type="SAM" id="SignalP"/>
    </source>
</evidence>